<gene>
    <name evidence="2" type="ORF">RAJCM14343_1783</name>
</gene>
<evidence type="ECO:0000313" key="2">
    <source>
        <dbReference type="EMBL" id="GES36531.1"/>
    </source>
</evidence>
<evidence type="ECO:0000256" key="1">
    <source>
        <dbReference type="SAM" id="MobiDB-lite"/>
    </source>
</evidence>
<dbReference type="EMBL" id="BLAH01000072">
    <property type="protein sequence ID" value="GES36531.1"/>
    <property type="molecule type" value="Genomic_DNA"/>
</dbReference>
<proteinExistence type="predicted"/>
<feature type="region of interest" description="Disordered" evidence="1">
    <location>
        <begin position="1"/>
        <end position="42"/>
    </location>
</feature>
<organism evidence="2 3">
    <name type="scientific">Rhodococcus aetherivorans</name>
    <dbReference type="NCBI Taxonomy" id="191292"/>
    <lineage>
        <taxon>Bacteria</taxon>
        <taxon>Bacillati</taxon>
        <taxon>Actinomycetota</taxon>
        <taxon>Actinomycetes</taxon>
        <taxon>Mycobacteriales</taxon>
        <taxon>Nocardiaceae</taxon>
        <taxon>Rhodococcus</taxon>
    </lineage>
</organism>
<keyword evidence="3" id="KW-1185">Reference proteome</keyword>
<evidence type="ECO:0000313" key="3">
    <source>
        <dbReference type="Proteomes" id="UP000325466"/>
    </source>
</evidence>
<protein>
    <submittedName>
        <fullName evidence="2">Uncharacterized protein</fullName>
    </submittedName>
</protein>
<accession>A0ABQ0YJ00</accession>
<sequence length="42" mass="4014">MTSGPGHHAHGTAPASTGRDACGRIVDDVPAANPSGTGTAQS</sequence>
<dbReference type="Proteomes" id="UP000325466">
    <property type="component" value="Unassembled WGS sequence"/>
</dbReference>
<name>A0ABQ0YJ00_9NOCA</name>
<reference evidence="2 3" key="1">
    <citation type="journal article" date="2018" name="Biodegradation">
        <title>1,4-Dioxane degradation characteristics of Rhodococcus aetherivorans JCM 14343.</title>
        <authorList>
            <person name="Inoue D."/>
            <person name="Tsunoda T."/>
            <person name="Yamamoto N."/>
            <person name="Ike M."/>
            <person name="Sei K."/>
        </authorList>
    </citation>
    <scope>NUCLEOTIDE SEQUENCE [LARGE SCALE GENOMIC DNA]</scope>
    <source>
        <strain evidence="2 3">JCM 14343</strain>
    </source>
</reference>
<comment type="caution">
    <text evidence="2">The sequence shown here is derived from an EMBL/GenBank/DDBJ whole genome shotgun (WGS) entry which is preliminary data.</text>
</comment>